<organism evidence="2 3">
    <name type="scientific">Rhodococcus daqingensis</name>
    <dbReference type="NCBI Taxonomy" id="2479363"/>
    <lineage>
        <taxon>Bacteria</taxon>
        <taxon>Bacillati</taxon>
        <taxon>Actinomycetota</taxon>
        <taxon>Actinomycetes</taxon>
        <taxon>Mycobacteriales</taxon>
        <taxon>Nocardiaceae</taxon>
        <taxon>Rhodococcus</taxon>
    </lineage>
</organism>
<dbReference type="Proteomes" id="UP001596484">
    <property type="component" value="Unassembled WGS sequence"/>
</dbReference>
<evidence type="ECO:0000313" key="2">
    <source>
        <dbReference type="EMBL" id="MFC7448207.1"/>
    </source>
</evidence>
<proteinExistence type="predicted"/>
<evidence type="ECO:0000313" key="3">
    <source>
        <dbReference type="Proteomes" id="UP001596484"/>
    </source>
</evidence>
<dbReference type="RefSeq" id="WP_378404019.1">
    <property type="nucleotide sequence ID" value="NZ_JBHTCS010000011.1"/>
</dbReference>
<keyword evidence="1" id="KW-0732">Signal</keyword>
<reference evidence="3" key="1">
    <citation type="journal article" date="2019" name="Int. J. Syst. Evol. Microbiol.">
        <title>The Global Catalogue of Microorganisms (GCM) 10K type strain sequencing project: providing services to taxonomists for standard genome sequencing and annotation.</title>
        <authorList>
            <consortium name="The Broad Institute Genomics Platform"/>
            <consortium name="The Broad Institute Genome Sequencing Center for Infectious Disease"/>
            <person name="Wu L."/>
            <person name="Ma J."/>
        </authorList>
    </citation>
    <scope>NUCLEOTIDE SEQUENCE [LARGE SCALE GENOMIC DNA]</scope>
    <source>
        <strain evidence="3">ICMP 19430</strain>
    </source>
</reference>
<evidence type="ECO:0000256" key="1">
    <source>
        <dbReference type="SAM" id="SignalP"/>
    </source>
</evidence>
<feature type="signal peptide" evidence="1">
    <location>
        <begin position="1"/>
        <end position="31"/>
    </location>
</feature>
<comment type="caution">
    <text evidence="2">The sequence shown here is derived from an EMBL/GenBank/DDBJ whole genome shotgun (WGS) entry which is preliminary data.</text>
</comment>
<keyword evidence="3" id="KW-1185">Reference proteome</keyword>
<gene>
    <name evidence="2" type="ORF">ACFQS9_09925</name>
</gene>
<sequence length="213" mass="21677">MKQRFTVRRRIAVALTSAAAATTLFTGTAAAAPAAQPTADPGAAASGLRAAAAGNADAEAAIERLIASPQDVAKGLGTPVLTLPGQIFPVPAYSDTGQGGQVLGQLYGSGVATNMNNEFRFGFFGGPGSIAENQAGAELNVVWYSLANGTSGITRLDQNNKVVPTVISTAPLNVGKGMVVGAVYGSLWHKVGPKAEDVVKSTIWMPSMGMVMS</sequence>
<protein>
    <submittedName>
        <fullName evidence="2">Tat pathway signal protein</fullName>
    </submittedName>
</protein>
<name>A0ABW2RWG3_9NOCA</name>
<feature type="chain" id="PRO_5047383126" evidence="1">
    <location>
        <begin position="32"/>
        <end position="213"/>
    </location>
</feature>
<accession>A0ABW2RWG3</accession>
<dbReference type="EMBL" id="JBHTCS010000011">
    <property type="protein sequence ID" value="MFC7448207.1"/>
    <property type="molecule type" value="Genomic_DNA"/>
</dbReference>